<dbReference type="InterPro" id="IPR051872">
    <property type="entry name" value="Cytochrome_b5/Flavoprotein_Rdt"/>
</dbReference>
<dbReference type="GO" id="GO:0020037">
    <property type="term" value="F:heme binding"/>
    <property type="evidence" value="ECO:0007669"/>
    <property type="project" value="UniProtKB-UniRule"/>
</dbReference>
<evidence type="ECO:0000256" key="3">
    <source>
        <dbReference type="ARBA" id="ARBA00023004"/>
    </source>
</evidence>
<dbReference type="GO" id="GO:0046872">
    <property type="term" value="F:metal ion binding"/>
    <property type="evidence" value="ECO:0007669"/>
    <property type="project" value="UniProtKB-UniRule"/>
</dbReference>
<dbReference type="PROSITE" id="PS50255">
    <property type="entry name" value="CYTOCHROME_B5_2"/>
    <property type="match status" value="1"/>
</dbReference>
<evidence type="ECO:0000256" key="4">
    <source>
        <dbReference type="RuleBase" id="RU362121"/>
    </source>
</evidence>
<dbReference type="GO" id="GO:0004128">
    <property type="term" value="F:cytochrome-b5 reductase activity, acting on NAD(P)H"/>
    <property type="evidence" value="ECO:0007669"/>
    <property type="project" value="TreeGrafter"/>
</dbReference>
<dbReference type="PANTHER" id="PTHR46237">
    <property type="entry name" value="CYTOCHROME B5 REDUCTASE 4 FAMILY MEMBER"/>
    <property type="match status" value="1"/>
</dbReference>
<protein>
    <submittedName>
        <fullName evidence="6">Flavohemo cytochrome b-type NAD(P)H</fullName>
    </submittedName>
</protein>
<dbReference type="Pfam" id="PF00173">
    <property type="entry name" value="Cyt-b5"/>
    <property type="match status" value="1"/>
</dbReference>
<organism evidence="6 7">
    <name type="scientific">Cryptosporidium xiaoi</name>
    <dbReference type="NCBI Taxonomy" id="659607"/>
    <lineage>
        <taxon>Eukaryota</taxon>
        <taxon>Sar</taxon>
        <taxon>Alveolata</taxon>
        <taxon>Apicomplexa</taxon>
        <taxon>Conoidasida</taxon>
        <taxon>Coccidia</taxon>
        <taxon>Eucoccidiorida</taxon>
        <taxon>Eimeriorina</taxon>
        <taxon>Cryptosporidiidae</taxon>
        <taxon>Cryptosporidium</taxon>
    </lineage>
</organism>
<evidence type="ECO:0000256" key="1">
    <source>
        <dbReference type="ARBA" id="ARBA00022617"/>
    </source>
</evidence>
<dbReference type="SMART" id="SM01117">
    <property type="entry name" value="Cyt-b5"/>
    <property type="match status" value="1"/>
</dbReference>
<dbReference type="InterPro" id="IPR001199">
    <property type="entry name" value="Cyt_B5-like_heme/steroid-bd"/>
</dbReference>
<dbReference type="AlphaFoldDB" id="A0AAV9XWY6"/>
<proteinExistence type="inferred from homology"/>
<accession>A0AAV9XWY6</accession>
<keyword evidence="3 4" id="KW-0408">Iron</keyword>
<keyword evidence="1 4" id="KW-0349">Heme</keyword>
<reference evidence="6 7" key="1">
    <citation type="submission" date="2023-10" db="EMBL/GenBank/DDBJ databases">
        <title>Comparative genomics analysis reveals potential genetic determinants of host preference in Cryptosporidium xiaoi.</title>
        <authorList>
            <person name="Xiao L."/>
            <person name="Li J."/>
        </authorList>
    </citation>
    <scope>NUCLEOTIDE SEQUENCE [LARGE SCALE GENOMIC DNA]</scope>
    <source>
        <strain evidence="6 7">52996</strain>
    </source>
</reference>
<feature type="domain" description="Cytochrome b5 heme-binding" evidence="5">
    <location>
        <begin position="130"/>
        <end position="206"/>
    </location>
</feature>
<dbReference type="GO" id="GO:0005737">
    <property type="term" value="C:cytoplasm"/>
    <property type="evidence" value="ECO:0007669"/>
    <property type="project" value="TreeGrafter"/>
</dbReference>
<dbReference type="PANTHER" id="PTHR46237:SF1">
    <property type="entry name" value="CYTOCHROME B5 REDUCTASE 4"/>
    <property type="match status" value="1"/>
</dbReference>
<dbReference type="EMBL" id="JAWDEY010000032">
    <property type="protein sequence ID" value="KAK6588604.1"/>
    <property type="molecule type" value="Genomic_DNA"/>
</dbReference>
<dbReference type="InterPro" id="IPR018506">
    <property type="entry name" value="Cyt_B5_heme-BS"/>
</dbReference>
<evidence type="ECO:0000259" key="5">
    <source>
        <dbReference type="PROSITE" id="PS50255"/>
    </source>
</evidence>
<dbReference type="PROSITE" id="PS00191">
    <property type="entry name" value="CYTOCHROME_B5_1"/>
    <property type="match status" value="1"/>
</dbReference>
<evidence type="ECO:0000256" key="2">
    <source>
        <dbReference type="ARBA" id="ARBA00022723"/>
    </source>
</evidence>
<gene>
    <name evidence="6" type="ORF">RS030_4661</name>
</gene>
<evidence type="ECO:0000313" key="6">
    <source>
        <dbReference type="EMBL" id="KAK6588604.1"/>
    </source>
</evidence>
<keyword evidence="7" id="KW-1185">Reference proteome</keyword>
<dbReference type="PRINTS" id="PR00363">
    <property type="entry name" value="CYTOCHROMEB5"/>
</dbReference>
<comment type="caution">
    <text evidence="6">The sequence shown here is derived from an EMBL/GenBank/DDBJ whole genome shotgun (WGS) entry which is preliminary data.</text>
</comment>
<comment type="similarity">
    <text evidence="4">Belongs to the cytochrome b5 family.</text>
</comment>
<name>A0AAV9XWY6_9CRYT</name>
<dbReference type="InterPro" id="IPR036400">
    <property type="entry name" value="Cyt_B5-like_heme/steroid_sf"/>
</dbReference>
<dbReference type="Proteomes" id="UP001311799">
    <property type="component" value="Unassembled WGS sequence"/>
</dbReference>
<keyword evidence="2 4" id="KW-0479">Metal-binding</keyword>
<evidence type="ECO:0000313" key="7">
    <source>
        <dbReference type="Proteomes" id="UP001311799"/>
    </source>
</evidence>
<sequence>MYKSGLLVCKFSDRDDANITWPNGKPKEWLLSYIESSIRQLGGFNNDDMLEIEVCYVENESVFWKSISIPELIDTQKINIVRVVKLGDERKNSIQETVAKALGLMNIKRNSMNQARYIQMMGGGTKYNLERKVSVEELRSHASENDCWVAYRGKVYDITKYLEFHPGGKEILLQFAGKDISTACSHFHHWVNCERILQFDFVGILED</sequence>
<dbReference type="SUPFAM" id="SSF55856">
    <property type="entry name" value="Cytochrome b5-like heme/steroid binding domain"/>
    <property type="match status" value="1"/>
</dbReference>
<dbReference type="Gene3D" id="3.10.120.10">
    <property type="entry name" value="Cytochrome b5-like heme/steroid binding domain"/>
    <property type="match status" value="1"/>
</dbReference>